<dbReference type="EMBL" id="BSTJ01000006">
    <property type="protein sequence ID" value="GLY76952.1"/>
    <property type="molecule type" value="Genomic_DNA"/>
</dbReference>
<keyword evidence="1" id="KW-0472">Membrane</keyword>
<evidence type="ECO:0000313" key="2">
    <source>
        <dbReference type="EMBL" id="GLY76952.1"/>
    </source>
</evidence>
<protein>
    <submittedName>
        <fullName evidence="2">Uncharacterized protein</fullName>
    </submittedName>
</protein>
<dbReference type="AlphaFoldDB" id="A0A9W6RMY1"/>
<reference evidence="2" key="1">
    <citation type="submission" date="2023-03" db="EMBL/GenBank/DDBJ databases">
        <title>Actinoallomurus iriomotensis NBRC 103681.</title>
        <authorList>
            <person name="Ichikawa N."/>
            <person name="Sato H."/>
            <person name="Tonouchi N."/>
        </authorList>
    </citation>
    <scope>NUCLEOTIDE SEQUENCE</scope>
    <source>
        <strain evidence="2">NBRC 103681</strain>
    </source>
</reference>
<proteinExistence type="predicted"/>
<dbReference type="RefSeq" id="WP_285625802.1">
    <property type="nucleotide sequence ID" value="NZ_BSTJ01000006.1"/>
</dbReference>
<gene>
    <name evidence="2" type="ORF">Airi01_052190</name>
</gene>
<comment type="caution">
    <text evidence="2">The sequence shown here is derived from an EMBL/GenBank/DDBJ whole genome shotgun (WGS) entry which is preliminary data.</text>
</comment>
<feature type="transmembrane region" description="Helical" evidence="1">
    <location>
        <begin position="437"/>
        <end position="458"/>
    </location>
</feature>
<name>A0A9W6RMY1_9ACTN</name>
<keyword evidence="1" id="KW-0812">Transmembrane</keyword>
<feature type="transmembrane region" description="Helical" evidence="1">
    <location>
        <begin position="407"/>
        <end position="425"/>
    </location>
</feature>
<sequence length="462" mass="50943">MEYATSIFGSAGEVPPPPGAESLQISGMTIVAYFAHRLKSADIQADDIFEDVDDDFGYGYSDKVSSGSELIYSRYYPAGDLPAAIADTIGATPGTGLSQSVISQSGDYFVSAVPFVISTPRNDGLPSIAIESPLGMSQCLAAIRGITRMDTSAELAAQVAGALVKNGLLKADDIAQTWMLHNCLAVQIWDLTGTAHRDPDEMYAGIYESRKYAWEISAILGYPSDHILHDGLWLQRGPELVFHEVSTGFRFLDDHMVFANSACCLEIGHLPAFFRDRSRFRLQNYGYDSSSIFVWSTMALRSAVAEDLANRYNDVMADFTQREGMSAVEHGTFSRTQLQHLSLIDRLARFRGKLIEPRNRVLNDRIDTLRGISETMQTLSGDMEKAGTMARALVQIREQETQARTNTFLAVLAVALAVVGIPGLVQQFGDWISKDSWWRLSTSIGLIIIVLAVVGWIWKTRE</sequence>
<organism evidence="2 3">
    <name type="scientific">Actinoallomurus iriomotensis</name>
    <dbReference type="NCBI Taxonomy" id="478107"/>
    <lineage>
        <taxon>Bacteria</taxon>
        <taxon>Bacillati</taxon>
        <taxon>Actinomycetota</taxon>
        <taxon>Actinomycetes</taxon>
        <taxon>Streptosporangiales</taxon>
        <taxon>Thermomonosporaceae</taxon>
        <taxon>Actinoallomurus</taxon>
    </lineage>
</organism>
<keyword evidence="1" id="KW-1133">Transmembrane helix</keyword>
<accession>A0A9W6RMY1</accession>
<dbReference type="Proteomes" id="UP001165135">
    <property type="component" value="Unassembled WGS sequence"/>
</dbReference>
<evidence type="ECO:0000313" key="3">
    <source>
        <dbReference type="Proteomes" id="UP001165135"/>
    </source>
</evidence>
<evidence type="ECO:0000256" key="1">
    <source>
        <dbReference type="SAM" id="Phobius"/>
    </source>
</evidence>